<evidence type="ECO:0000256" key="1">
    <source>
        <dbReference type="SAM" id="MobiDB-lite"/>
    </source>
</evidence>
<evidence type="ECO:0000256" key="3">
    <source>
        <dbReference type="SAM" id="SignalP"/>
    </source>
</evidence>
<proteinExistence type="predicted"/>
<dbReference type="OrthoDB" id="10126584at2759"/>
<organism evidence="4 5">
    <name type="scientific">Strongylocentrotus purpuratus</name>
    <name type="common">Purple sea urchin</name>
    <dbReference type="NCBI Taxonomy" id="7668"/>
    <lineage>
        <taxon>Eukaryota</taxon>
        <taxon>Metazoa</taxon>
        <taxon>Echinodermata</taxon>
        <taxon>Eleutherozoa</taxon>
        <taxon>Echinozoa</taxon>
        <taxon>Echinoidea</taxon>
        <taxon>Euechinoidea</taxon>
        <taxon>Echinacea</taxon>
        <taxon>Camarodonta</taxon>
        <taxon>Echinidea</taxon>
        <taxon>Strongylocentrotidae</taxon>
        <taxon>Strongylocentrotus</taxon>
    </lineage>
</organism>
<dbReference type="KEGG" id="spu:594829"/>
<name>A0A7M7HLN8_STRPU</name>
<feature type="region of interest" description="Disordered" evidence="1">
    <location>
        <begin position="124"/>
        <end position="152"/>
    </location>
</feature>
<feature type="transmembrane region" description="Helical" evidence="2">
    <location>
        <begin position="243"/>
        <end position="270"/>
    </location>
</feature>
<keyword evidence="2" id="KW-0472">Membrane</keyword>
<dbReference type="GeneID" id="594829"/>
<keyword evidence="3" id="KW-0732">Signal</keyword>
<feature type="region of interest" description="Disordered" evidence="1">
    <location>
        <begin position="77"/>
        <end position="106"/>
    </location>
</feature>
<evidence type="ECO:0000256" key="2">
    <source>
        <dbReference type="SAM" id="Phobius"/>
    </source>
</evidence>
<dbReference type="RefSeq" id="XP_011679275.2">
    <property type="nucleotide sequence ID" value="XM_011680973.2"/>
</dbReference>
<keyword evidence="2" id="KW-0812">Transmembrane</keyword>
<accession>A0A7M7HLN8</accession>
<reference evidence="4" key="2">
    <citation type="submission" date="2021-01" db="UniProtKB">
        <authorList>
            <consortium name="EnsemblMetazoa"/>
        </authorList>
    </citation>
    <scope>IDENTIFICATION</scope>
</reference>
<sequence length="459" mass="48620">MDQIRAVPWNLKIPAMSIAFVVQLLLISSSSYAQSSVPFADGGVGLRTDLTTADGVTQPPVSFTSISTVIVTVLSTLTPPPSQEPPSSTNTTAPATSSSASALPQTDTANLNISTEVPFTELSTNQAQNDSNTPQSLSTDLPTTGPLIDESDATSLISTSIVEKDLTTSISSAPSILNSSDAMETIQPTSLSSMGVTNNETMSMTTATDDLVTYEPVTDGINPTYEDVITAVSDDEGIFTESFLRLIIIAGATAGSCLVLLILVFIIVACCHRRRQRKRNARYYEFKKKDFSSKYEKVEQRNSLARGRDHADGGTPIGGGWVFNSSGYHGEYEDETAPNVALRSVSPLAVATPLLKVSPVEDQNGVPDSGHGGSITADDSAFGLSPSLEEDIEMELNPLYKALGTSVGTGSEVRDHSYIGGDSDTISEGNEPVDDAPIRDVLFNSFGANRVTSEEAVEL</sequence>
<dbReference type="AlphaFoldDB" id="A0A7M7HLN8"/>
<feature type="compositionally biased region" description="Polar residues" evidence="1">
    <location>
        <begin position="124"/>
        <end position="142"/>
    </location>
</feature>
<dbReference type="Proteomes" id="UP000007110">
    <property type="component" value="Unassembled WGS sequence"/>
</dbReference>
<protein>
    <submittedName>
        <fullName evidence="4">Uncharacterized protein</fullName>
    </submittedName>
</protein>
<feature type="chain" id="PRO_5029817391" evidence="3">
    <location>
        <begin position="34"/>
        <end position="459"/>
    </location>
</feature>
<feature type="region of interest" description="Disordered" evidence="1">
    <location>
        <begin position="359"/>
        <end position="382"/>
    </location>
</feature>
<dbReference type="InParanoid" id="A0A7M7HLN8"/>
<evidence type="ECO:0000313" key="5">
    <source>
        <dbReference type="Proteomes" id="UP000007110"/>
    </source>
</evidence>
<reference evidence="5" key="1">
    <citation type="submission" date="2015-02" db="EMBL/GenBank/DDBJ databases">
        <title>Genome sequencing for Strongylocentrotus purpuratus.</title>
        <authorList>
            <person name="Murali S."/>
            <person name="Liu Y."/>
            <person name="Vee V."/>
            <person name="English A."/>
            <person name="Wang M."/>
            <person name="Skinner E."/>
            <person name="Han Y."/>
            <person name="Muzny D.M."/>
            <person name="Worley K.C."/>
            <person name="Gibbs R.A."/>
        </authorList>
    </citation>
    <scope>NUCLEOTIDE SEQUENCE</scope>
</reference>
<keyword evidence="5" id="KW-1185">Reference proteome</keyword>
<keyword evidence="2" id="KW-1133">Transmembrane helix</keyword>
<feature type="compositionally biased region" description="Low complexity" evidence="1">
    <location>
        <begin position="85"/>
        <end position="104"/>
    </location>
</feature>
<feature type="region of interest" description="Disordered" evidence="1">
    <location>
        <begin position="409"/>
        <end position="430"/>
    </location>
</feature>
<dbReference type="EnsemblMetazoa" id="XM_011680973">
    <property type="protein sequence ID" value="XP_011679275"/>
    <property type="gene ID" value="LOC594829"/>
</dbReference>
<feature type="signal peptide" evidence="3">
    <location>
        <begin position="1"/>
        <end position="33"/>
    </location>
</feature>
<evidence type="ECO:0000313" key="4">
    <source>
        <dbReference type="EnsemblMetazoa" id="XP_011679275"/>
    </source>
</evidence>